<feature type="domain" description="Serine aminopeptidase S33" evidence="2">
    <location>
        <begin position="51"/>
        <end position="302"/>
    </location>
</feature>
<dbReference type="Gene3D" id="3.40.50.1820">
    <property type="entry name" value="alpha/beta hydrolase"/>
    <property type="match status" value="1"/>
</dbReference>
<dbReference type="Proteomes" id="UP001589698">
    <property type="component" value="Unassembled WGS sequence"/>
</dbReference>
<feature type="compositionally biased region" description="Basic and acidic residues" evidence="1">
    <location>
        <begin position="337"/>
        <end position="354"/>
    </location>
</feature>
<evidence type="ECO:0000313" key="4">
    <source>
        <dbReference type="Proteomes" id="UP001589698"/>
    </source>
</evidence>
<dbReference type="PANTHER" id="PTHR11614">
    <property type="entry name" value="PHOSPHOLIPASE-RELATED"/>
    <property type="match status" value="1"/>
</dbReference>
<dbReference type="RefSeq" id="WP_378516649.1">
    <property type="nucleotide sequence ID" value="NZ_CBCSDI010000070.1"/>
</dbReference>
<dbReference type="InterPro" id="IPR051044">
    <property type="entry name" value="MAG_DAG_Lipase"/>
</dbReference>
<dbReference type="EMBL" id="JBHLXH010000001">
    <property type="protein sequence ID" value="MFC0220933.1"/>
    <property type="molecule type" value="Genomic_DNA"/>
</dbReference>
<dbReference type="InterPro" id="IPR022742">
    <property type="entry name" value="Hydrolase_4"/>
</dbReference>
<keyword evidence="3" id="KW-0378">Hydrolase</keyword>
<comment type="caution">
    <text evidence="3">The sequence shown here is derived from an EMBL/GenBank/DDBJ whole genome shotgun (WGS) entry which is preliminary data.</text>
</comment>
<dbReference type="SUPFAM" id="SSF53474">
    <property type="entry name" value="alpha/beta-Hydrolases"/>
    <property type="match status" value="1"/>
</dbReference>
<sequence>MTLVPRPAADRLDAGTDVLGPDYRVETFSLPPDDEGAVVATLVTREPEAPHGGAVLHVHGFADYFFHDEYARWWTDRGWTFYAIDLRKYGRSLRDHQTPHFVTDLEEYFAEIDLAWWRITERDRHRSVVVTGHSTGGLTVSLWAHERRPAGLTGMVLNSPWFDMQGAAWLRSPAARIALERLGTRRPMQEIPRKVSEVYGRSLHREHGGEWDYDLDWKPLESRPVYIGWLRAVRRGHARLHAGLDVPAPVLVLSSARSAIAAPSEEDVRTSDIVLDVEQIRRWASSVGRHVTSVAVEGAVHDMVLSRPDVRREVYAVIERWCGAWLAPGIGSGQQQHEGDDADHGDHATQQRRG</sequence>
<proteinExistence type="predicted"/>
<organism evidence="3 4">
    <name type="scientific">Nocardioides zeicaulis</name>
    <dbReference type="NCBI Taxonomy" id="1776857"/>
    <lineage>
        <taxon>Bacteria</taxon>
        <taxon>Bacillati</taxon>
        <taxon>Actinomycetota</taxon>
        <taxon>Actinomycetes</taxon>
        <taxon>Propionibacteriales</taxon>
        <taxon>Nocardioidaceae</taxon>
        <taxon>Nocardioides</taxon>
    </lineage>
</organism>
<dbReference type="Pfam" id="PF12146">
    <property type="entry name" value="Hydrolase_4"/>
    <property type="match status" value="1"/>
</dbReference>
<name>A0ABV6DW31_9ACTN</name>
<feature type="region of interest" description="Disordered" evidence="1">
    <location>
        <begin position="332"/>
        <end position="354"/>
    </location>
</feature>
<evidence type="ECO:0000256" key="1">
    <source>
        <dbReference type="SAM" id="MobiDB-lite"/>
    </source>
</evidence>
<evidence type="ECO:0000259" key="2">
    <source>
        <dbReference type="Pfam" id="PF12146"/>
    </source>
</evidence>
<dbReference type="InterPro" id="IPR029058">
    <property type="entry name" value="AB_hydrolase_fold"/>
</dbReference>
<reference evidence="3 4" key="1">
    <citation type="submission" date="2024-09" db="EMBL/GenBank/DDBJ databases">
        <authorList>
            <person name="Sun Q."/>
            <person name="Mori K."/>
        </authorList>
    </citation>
    <scope>NUCLEOTIDE SEQUENCE [LARGE SCALE GENOMIC DNA]</scope>
    <source>
        <strain evidence="3 4">CCM 8654</strain>
    </source>
</reference>
<keyword evidence="4" id="KW-1185">Reference proteome</keyword>
<protein>
    <submittedName>
        <fullName evidence="3">Alpha/beta hydrolase</fullName>
    </submittedName>
</protein>
<evidence type="ECO:0000313" key="3">
    <source>
        <dbReference type="EMBL" id="MFC0220933.1"/>
    </source>
</evidence>
<dbReference type="GO" id="GO:0016787">
    <property type="term" value="F:hydrolase activity"/>
    <property type="evidence" value="ECO:0007669"/>
    <property type="project" value="UniProtKB-KW"/>
</dbReference>
<gene>
    <name evidence="3" type="ORF">ACFFJG_00465</name>
</gene>
<accession>A0ABV6DW31</accession>